<dbReference type="PANTHER" id="PTHR36115:SF9">
    <property type="entry name" value="LMO1584 PROTEIN"/>
    <property type="match status" value="1"/>
</dbReference>
<evidence type="ECO:0000256" key="6">
    <source>
        <dbReference type="SAM" id="Phobius"/>
    </source>
</evidence>
<evidence type="ECO:0000313" key="9">
    <source>
        <dbReference type="Proteomes" id="UP000243650"/>
    </source>
</evidence>
<keyword evidence="3 6" id="KW-0812">Transmembrane</keyword>
<dbReference type="RefSeq" id="WP_105958890.1">
    <property type="nucleotide sequence ID" value="NZ_PVNS01000006.1"/>
</dbReference>
<evidence type="ECO:0000259" key="7">
    <source>
        <dbReference type="Pfam" id="PF06271"/>
    </source>
</evidence>
<keyword evidence="2" id="KW-1003">Cell membrane</keyword>
<feature type="domain" description="RDD" evidence="7">
    <location>
        <begin position="8"/>
        <end position="132"/>
    </location>
</feature>
<dbReference type="Pfam" id="PF06271">
    <property type="entry name" value="RDD"/>
    <property type="match status" value="1"/>
</dbReference>
<evidence type="ECO:0000256" key="3">
    <source>
        <dbReference type="ARBA" id="ARBA00022692"/>
    </source>
</evidence>
<dbReference type="Proteomes" id="UP000243650">
    <property type="component" value="Unassembled WGS sequence"/>
</dbReference>
<evidence type="ECO:0000256" key="4">
    <source>
        <dbReference type="ARBA" id="ARBA00022989"/>
    </source>
</evidence>
<evidence type="ECO:0000313" key="8">
    <source>
        <dbReference type="EMBL" id="PRO65794.1"/>
    </source>
</evidence>
<keyword evidence="4 6" id="KW-1133">Transmembrane helix</keyword>
<evidence type="ECO:0000256" key="1">
    <source>
        <dbReference type="ARBA" id="ARBA00004651"/>
    </source>
</evidence>
<gene>
    <name evidence="8" type="ORF">C6I21_07810</name>
</gene>
<accession>A0A2P6MHN1</accession>
<keyword evidence="5 6" id="KW-0472">Membrane</keyword>
<evidence type="ECO:0000256" key="5">
    <source>
        <dbReference type="ARBA" id="ARBA00023136"/>
    </source>
</evidence>
<feature type="transmembrane region" description="Helical" evidence="6">
    <location>
        <begin position="99"/>
        <end position="119"/>
    </location>
</feature>
<dbReference type="OrthoDB" id="1787043at2"/>
<dbReference type="PANTHER" id="PTHR36115">
    <property type="entry name" value="PROLINE-RICH ANTIGEN HOMOLOG-RELATED"/>
    <property type="match status" value="1"/>
</dbReference>
<dbReference type="AlphaFoldDB" id="A0A2P6MHN1"/>
<name>A0A2P6MHN1_ALKUR</name>
<comment type="caution">
    <text evidence="8">The sequence shown here is derived from an EMBL/GenBank/DDBJ whole genome shotgun (WGS) entry which is preliminary data.</text>
</comment>
<reference evidence="8 9" key="1">
    <citation type="submission" date="2018-03" db="EMBL/GenBank/DDBJ databases">
        <title>Bacillus urumqiensis sp. nov., a moderately haloalkaliphilic bacterium isolated from a salt lake.</title>
        <authorList>
            <person name="Zhao B."/>
            <person name="Liao Z."/>
        </authorList>
    </citation>
    <scope>NUCLEOTIDE SEQUENCE [LARGE SCALE GENOMIC DNA]</scope>
    <source>
        <strain evidence="8 9">BZ-SZ-XJ18</strain>
    </source>
</reference>
<feature type="transmembrane region" description="Helical" evidence="6">
    <location>
        <begin position="47"/>
        <end position="67"/>
    </location>
</feature>
<organism evidence="8 9">
    <name type="scientific">Alkalicoccus urumqiensis</name>
    <name type="common">Bacillus urumqiensis</name>
    <dbReference type="NCBI Taxonomy" id="1548213"/>
    <lineage>
        <taxon>Bacteria</taxon>
        <taxon>Bacillati</taxon>
        <taxon>Bacillota</taxon>
        <taxon>Bacilli</taxon>
        <taxon>Bacillales</taxon>
        <taxon>Bacillaceae</taxon>
        <taxon>Alkalicoccus</taxon>
    </lineage>
</organism>
<evidence type="ECO:0000256" key="2">
    <source>
        <dbReference type="ARBA" id="ARBA00022475"/>
    </source>
</evidence>
<proteinExistence type="predicted"/>
<dbReference type="InterPro" id="IPR010432">
    <property type="entry name" value="RDD"/>
</dbReference>
<protein>
    <submittedName>
        <fullName evidence="8">RDD family protein</fullName>
    </submittedName>
</protein>
<dbReference type="GO" id="GO:0005886">
    <property type="term" value="C:plasma membrane"/>
    <property type="evidence" value="ECO:0007669"/>
    <property type="project" value="UniProtKB-SubCell"/>
</dbReference>
<comment type="subcellular location">
    <subcellularLocation>
        <location evidence="1">Cell membrane</location>
        <topology evidence="1">Multi-pass membrane protein</topology>
    </subcellularLocation>
</comment>
<dbReference type="EMBL" id="PVNS01000006">
    <property type="protein sequence ID" value="PRO65794.1"/>
    <property type="molecule type" value="Genomic_DNA"/>
</dbReference>
<sequence>MDVKDSVGFWRRLGAVILDGLAITFVIVLVSFLIYGRFASEERAMQMLEGIISLGYYLAVPVIWTGYTLGKRALGIRIVKMNGSNVGILTMVLRWTVGGIVYAITLGIGVIVSIFMVALRKDNRAIHDFIAGTYVTSRPPEKR</sequence>
<dbReference type="InterPro" id="IPR051791">
    <property type="entry name" value="Pra-immunoreactive"/>
</dbReference>
<feature type="transmembrane region" description="Helical" evidence="6">
    <location>
        <begin position="12"/>
        <end position="35"/>
    </location>
</feature>
<keyword evidence="9" id="KW-1185">Reference proteome</keyword>